<keyword evidence="1" id="KW-0677">Repeat</keyword>
<dbReference type="SMART" id="SM00089">
    <property type="entry name" value="PKD"/>
    <property type="match status" value="2"/>
</dbReference>
<dbReference type="PANTHER" id="PTHR13833:SF71">
    <property type="entry name" value="NHL DOMAIN-CONTAINING PROTEIN"/>
    <property type="match status" value="1"/>
</dbReference>
<feature type="region of interest" description="Disordered" evidence="2">
    <location>
        <begin position="60"/>
        <end position="87"/>
    </location>
</feature>
<dbReference type="InterPro" id="IPR001258">
    <property type="entry name" value="NHL_repeat"/>
</dbReference>
<feature type="domain" description="PKD" evidence="3">
    <location>
        <begin position="80"/>
        <end position="158"/>
    </location>
</feature>
<dbReference type="SUPFAM" id="SSF101898">
    <property type="entry name" value="NHL repeat"/>
    <property type="match status" value="1"/>
</dbReference>
<dbReference type="RefSeq" id="WP_394460441.1">
    <property type="nucleotide sequence ID" value="NZ_JBIGHZ010000003.1"/>
</dbReference>
<evidence type="ECO:0000313" key="5">
    <source>
        <dbReference type="Proteomes" id="UP001606099"/>
    </source>
</evidence>
<dbReference type="Proteomes" id="UP001606099">
    <property type="component" value="Unassembled WGS sequence"/>
</dbReference>
<reference evidence="4 5" key="1">
    <citation type="submission" date="2024-08" db="EMBL/GenBank/DDBJ databases">
        <authorList>
            <person name="Lu H."/>
        </authorList>
    </citation>
    <scope>NUCLEOTIDE SEQUENCE [LARGE SCALE GENOMIC DNA]</scope>
    <source>
        <strain evidence="4 5">BYS180W</strain>
    </source>
</reference>
<dbReference type="InterPro" id="IPR000601">
    <property type="entry name" value="PKD_dom"/>
</dbReference>
<dbReference type="CDD" id="cd00146">
    <property type="entry name" value="PKD"/>
    <property type="match status" value="2"/>
</dbReference>
<evidence type="ECO:0000313" key="4">
    <source>
        <dbReference type="EMBL" id="MFG6448321.1"/>
    </source>
</evidence>
<proteinExistence type="predicted"/>
<dbReference type="PROSITE" id="PS50093">
    <property type="entry name" value="PKD"/>
    <property type="match status" value="2"/>
</dbReference>
<dbReference type="SUPFAM" id="SSF49299">
    <property type="entry name" value="PKD domain"/>
    <property type="match status" value="2"/>
</dbReference>
<dbReference type="SUPFAM" id="SSF63829">
    <property type="entry name" value="Calcium-dependent phosphotriesterase"/>
    <property type="match status" value="2"/>
</dbReference>
<organism evidence="4 5">
    <name type="scientific">Roseateles rivi</name>
    <dbReference type="NCBI Taxonomy" id="3299028"/>
    <lineage>
        <taxon>Bacteria</taxon>
        <taxon>Pseudomonadati</taxon>
        <taxon>Pseudomonadota</taxon>
        <taxon>Betaproteobacteria</taxon>
        <taxon>Burkholderiales</taxon>
        <taxon>Sphaerotilaceae</taxon>
        <taxon>Roseateles</taxon>
    </lineage>
</organism>
<evidence type="ECO:0000256" key="1">
    <source>
        <dbReference type="ARBA" id="ARBA00022737"/>
    </source>
</evidence>
<dbReference type="Pfam" id="PF01436">
    <property type="entry name" value="NHL"/>
    <property type="match status" value="1"/>
</dbReference>
<feature type="compositionally biased region" description="Low complexity" evidence="2">
    <location>
        <begin position="64"/>
        <end position="86"/>
    </location>
</feature>
<name>A0ABW7FVG8_9BURK</name>
<comment type="caution">
    <text evidence="4">The sequence shown here is derived from an EMBL/GenBank/DDBJ whole genome shotgun (WGS) entry which is preliminary data.</text>
</comment>
<protein>
    <submittedName>
        <fullName evidence="4">PKD domain-containing protein</fullName>
    </submittedName>
</protein>
<feature type="domain" description="PKD" evidence="3">
    <location>
        <begin position="195"/>
        <end position="232"/>
    </location>
</feature>
<dbReference type="EMBL" id="JBIGHZ010000003">
    <property type="protein sequence ID" value="MFG6448321.1"/>
    <property type="molecule type" value="Genomic_DNA"/>
</dbReference>
<evidence type="ECO:0000259" key="3">
    <source>
        <dbReference type="PROSITE" id="PS50093"/>
    </source>
</evidence>
<dbReference type="Gene3D" id="2.60.40.10">
    <property type="entry name" value="Immunoglobulins"/>
    <property type="match status" value="2"/>
</dbReference>
<gene>
    <name evidence="4" type="ORF">ACG0Z6_08685</name>
</gene>
<keyword evidence="5" id="KW-1185">Reference proteome</keyword>
<dbReference type="Pfam" id="PF18911">
    <property type="entry name" value="PKD_4"/>
    <property type="match status" value="2"/>
</dbReference>
<dbReference type="InterPro" id="IPR011042">
    <property type="entry name" value="6-blade_b-propeller_TolB-like"/>
</dbReference>
<dbReference type="Gene3D" id="2.120.10.30">
    <property type="entry name" value="TolB, C-terminal domain"/>
    <property type="match status" value="5"/>
</dbReference>
<dbReference type="PANTHER" id="PTHR13833">
    <property type="match status" value="1"/>
</dbReference>
<dbReference type="InterPro" id="IPR035986">
    <property type="entry name" value="PKD_dom_sf"/>
</dbReference>
<sequence length="895" mass="96363">MQSDELCSSLAIKRRGRARSNIWLYLHQNCDEEHMKRLTNVFIHFCVIFSALVLTACGGGGSGSSPEPSSPSTSTPTPLGPQSLSTNNKDFVQGQALQFSVTGIGSQLTYQWDFGDGQQFSGGPMATHTFQKPGDYTINVLIRDGDGKTTNATLQLTVMTPTPYPPDYSTSSRYSVPQLKNSIIKFNRPTSTFESDYTYSWDFGDGNKSLGSTAQHSFNSSGDFTVTLTLTDRYKRTTSTSQKLRISDVELMPLLSPLGGPGSQNAGLLSRFRSPTGVAVAADGDVFVADSGNNVIRRIARNGEISDFAGTSGFPGGQDGTGVNSRFNRLQKIAFDSQGNLYVIDRGIGLRKITPQAEVSTILRNDYSAPAVDGPVETANLRSPQALAVDKAGAIYLSDGASVRLLKDGRLTTVAGNQDEVGRQDGPALQARFGYIAGLALDANGQLFINDYCPGVRKLSTDGVVSTVVEFENSFGNGRCIPSKGGDETGDLIVKADGSIFFTKMLRTDVQVIKPGGVTSTFSGHPYSYGAVDGPSSINRFAAPNSLALDAAGQLLVTDTRSHTIRRLKADGFSQTIGGSSPFDLGNYYNAPLYGPKIFRTGQMARAANGDIYFGSYNAILVLPYGSTDLRVFAGNQDESDRRDGSLSNARFEGVDGVIFDSKSNLYVADNRTIRKITPDGQVTTIVSPSPTGVARDGQGIGSDAYACKRLAIDAADNLYAVCGYSRLIKVSPQGMVTTLVGAPKDSTQKYDLHSLVIGKDQKIYFSTSSGIEIVDQDGKRTPWVGNNPTPYTNHGDGIGKEANIGGSFEMTVDGDGNIWILDVSSPIKRLRIIDQNARVETRLEMAPLRLEIGLIKQYYEFELNFTNLLINPDGVVYFAAENAIWRMNKLPPAP</sequence>
<dbReference type="InterPro" id="IPR013783">
    <property type="entry name" value="Ig-like_fold"/>
</dbReference>
<dbReference type="InterPro" id="IPR022409">
    <property type="entry name" value="PKD/Chitinase_dom"/>
</dbReference>
<evidence type="ECO:0000256" key="2">
    <source>
        <dbReference type="SAM" id="MobiDB-lite"/>
    </source>
</evidence>
<accession>A0ABW7FVG8</accession>